<feature type="domain" description="Dockerin" evidence="3">
    <location>
        <begin position="241"/>
        <end position="307"/>
    </location>
</feature>
<proteinExistence type="predicted"/>
<dbReference type="Gene3D" id="1.10.1330.10">
    <property type="entry name" value="Dockerin domain"/>
    <property type="match status" value="1"/>
</dbReference>
<accession>A0A382J6K4</accession>
<dbReference type="CDD" id="cd14256">
    <property type="entry name" value="Dockerin_I"/>
    <property type="match status" value="1"/>
</dbReference>
<feature type="non-terminal residue" evidence="4">
    <location>
        <position position="333"/>
    </location>
</feature>
<evidence type="ECO:0000256" key="2">
    <source>
        <dbReference type="ARBA" id="ARBA00023157"/>
    </source>
</evidence>
<evidence type="ECO:0000256" key="1">
    <source>
        <dbReference type="ARBA" id="ARBA00022729"/>
    </source>
</evidence>
<dbReference type="Pfam" id="PF00404">
    <property type="entry name" value="Dockerin_1"/>
    <property type="match status" value="1"/>
</dbReference>
<dbReference type="GO" id="GO:0004553">
    <property type="term" value="F:hydrolase activity, hydrolyzing O-glycosyl compounds"/>
    <property type="evidence" value="ECO:0007669"/>
    <property type="project" value="InterPro"/>
</dbReference>
<dbReference type="Gene3D" id="2.60.120.200">
    <property type="match status" value="1"/>
</dbReference>
<dbReference type="InterPro" id="IPR018247">
    <property type="entry name" value="EF_Hand_1_Ca_BS"/>
</dbReference>
<dbReference type="SUPFAM" id="SSF63446">
    <property type="entry name" value="Type I dockerin domain"/>
    <property type="match status" value="1"/>
</dbReference>
<gene>
    <name evidence="4" type="ORF">METZ01_LOCUS259851</name>
</gene>
<dbReference type="InterPro" id="IPR002105">
    <property type="entry name" value="Dockerin_1_rpt"/>
</dbReference>
<dbReference type="SMART" id="SM00560">
    <property type="entry name" value="LamGL"/>
    <property type="match status" value="1"/>
</dbReference>
<dbReference type="SUPFAM" id="SSF49899">
    <property type="entry name" value="Concanavalin A-like lectins/glucanases"/>
    <property type="match status" value="1"/>
</dbReference>
<dbReference type="Pfam" id="PF13385">
    <property type="entry name" value="Laminin_G_3"/>
    <property type="match status" value="1"/>
</dbReference>
<organism evidence="4">
    <name type="scientific">marine metagenome</name>
    <dbReference type="NCBI Taxonomy" id="408172"/>
    <lineage>
        <taxon>unclassified sequences</taxon>
        <taxon>metagenomes</taxon>
        <taxon>ecological metagenomes</taxon>
    </lineage>
</organism>
<dbReference type="PROSITE" id="PS51766">
    <property type="entry name" value="DOCKERIN"/>
    <property type="match status" value="1"/>
</dbReference>
<dbReference type="InterPro" id="IPR036439">
    <property type="entry name" value="Dockerin_dom_sf"/>
</dbReference>
<keyword evidence="1" id="KW-0732">Signal</keyword>
<dbReference type="AlphaFoldDB" id="A0A382J6K4"/>
<sequence length="333" mass="36516">MRKLFLLFFLPITLLGQTLDYELVFNSTSLSYVDIPNVSGLVANKTTFSISGLVYPQTDNSHSGLFGFRNNTDADFYLLQLTNTNNVEARFRNSAGLNFDIVAMNLLDFGQWQHLAFTYDGSYIRLYKDGNLVDSTAANGTIMQATQSFKLGALDWQGTLFHMMGNLDEIRLWDVALSANEINNWMCVGLASTHPNYTNLMGYWNLNEGIGSYTDDQTANGNNGTLFGGTTWQASSSCLSGAVLCGDVNEDGAVDQTDVTEINNFILASPPLVFNSWAADVNCDGTINILDITMLNSFISSTGSLNCCSTTTPQTYVPDNNFEAYLEINGMGN</sequence>
<evidence type="ECO:0000259" key="3">
    <source>
        <dbReference type="PROSITE" id="PS51766"/>
    </source>
</evidence>
<protein>
    <recommendedName>
        <fullName evidence="3">Dockerin domain-containing protein</fullName>
    </recommendedName>
</protein>
<dbReference type="GO" id="GO:0000272">
    <property type="term" value="P:polysaccharide catabolic process"/>
    <property type="evidence" value="ECO:0007669"/>
    <property type="project" value="InterPro"/>
</dbReference>
<dbReference type="InterPro" id="IPR006558">
    <property type="entry name" value="LamG-like"/>
</dbReference>
<reference evidence="4" key="1">
    <citation type="submission" date="2018-05" db="EMBL/GenBank/DDBJ databases">
        <authorList>
            <person name="Lanie J.A."/>
            <person name="Ng W.-L."/>
            <person name="Kazmierczak K.M."/>
            <person name="Andrzejewski T.M."/>
            <person name="Davidsen T.M."/>
            <person name="Wayne K.J."/>
            <person name="Tettelin H."/>
            <person name="Glass J.I."/>
            <person name="Rusch D."/>
            <person name="Podicherti R."/>
            <person name="Tsui H.-C.T."/>
            <person name="Winkler M.E."/>
        </authorList>
    </citation>
    <scope>NUCLEOTIDE SEQUENCE</scope>
</reference>
<dbReference type="EMBL" id="UINC01071802">
    <property type="protein sequence ID" value="SVC06997.1"/>
    <property type="molecule type" value="Genomic_DNA"/>
</dbReference>
<evidence type="ECO:0000313" key="4">
    <source>
        <dbReference type="EMBL" id="SVC06997.1"/>
    </source>
</evidence>
<dbReference type="InterPro" id="IPR016134">
    <property type="entry name" value="Dockerin_dom"/>
</dbReference>
<name>A0A382J6K4_9ZZZZ</name>
<keyword evidence="2" id="KW-1015">Disulfide bond</keyword>
<dbReference type="PROSITE" id="PS00018">
    <property type="entry name" value="EF_HAND_1"/>
    <property type="match status" value="1"/>
</dbReference>
<dbReference type="InterPro" id="IPR013320">
    <property type="entry name" value="ConA-like_dom_sf"/>
</dbReference>